<evidence type="ECO:0000313" key="1">
    <source>
        <dbReference type="EMBL" id="TVU25478.1"/>
    </source>
</evidence>
<evidence type="ECO:0000313" key="2">
    <source>
        <dbReference type="Proteomes" id="UP000324897"/>
    </source>
</evidence>
<proteinExistence type="predicted"/>
<protein>
    <submittedName>
        <fullName evidence="1">Uncharacterized protein</fullName>
    </submittedName>
</protein>
<sequence length="68" mass="7529">MGSILGKCIFFETVVTLGCMEERDEISPWLHTSLSPDRKVVVIVGDDPDDSSFHERPPGLLICISLEP</sequence>
<dbReference type="Proteomes" id="UP000324897">
    <property type="component" value="Chromosome 2"/>
</dbReference>
<dbReference type="AlphaFoldDB" id="A0A5J9UQ49"/>
<dbReference type="EMBL" id="RWGY01000013">
    <property type="protein sequence ID" value="TVU25478.1"/>
    <property type="molecule type" value="Genomic_DNA"/>
</dbReference>
<reference evidence="1 2" key="1">
    <citation type="journal article" date="2019" name="Sci. Rep.">
        <title>A high-quality genome of Eragrostis curvula grass provides insights into Poaceae evolution and supports new strategies to enhance forage quality.</title>
        <authorList>
            <person name="Carballo J."/>
            <person name="Santos B.A.C.M."/>
            <person name="Zappacosta D."/>
            <person name="Garbus I."/>
            <person name="Selva J.P."/>
            <person name="Gallo C.A."/>
            <person name="Diaz A."/>
            <person name="Albertini E."/>
            <person name="Caccamo M."/>
            <person name="Echenique V."/>
        </authorList>
    </citation>
    <scope>NUCLEOTIDE SEQUENCE [LARGE SCALE GENOMIC DNA]</scope>
    <source>
        <strain evidence="2">cv. Victoria</strain>
        <tissue evidence="1">Leaf</tissue>
    </source>
</reference>
<feature type="non-terminal residue" evidence="1">
    <location>
        <position position="1"/>
    </location>
</feature>
<comment type="caution">
    <text evidence="1">The sequence shown here is derived from an EMBL/GenBank/DDBJ whole genome shotgun (WGS) entry which is preliminary data.</text>
</comment>
<name>A0A5J9UQ49_9POAL</name>
<organism evidence="1 2">
    <name type="scientific">Eragrostis curvula</name>
    <name type="common">weeping love grass</name>
    <dbReference type="NCBI Taxonomy" id="38414"/>
    <lineage>
        <taxon>Eukaryota</taxon>
        <taxon>Viridiplantae</taxon>
        <taxon>Streptophyta</taxon>
        <taxon>Embryophyta</taxon>
        <taxon>Tracheophyta</taxon>
        <taxon>Spermatophyta</taxon>
        <taxon>Magnoliopsida</taxon>
        <taxon>Liliopsida</taxon>
        <taxon>Poales</taxon>
        <taxon>Poaceae</taxon>
        <taxon>PACMAD clade</taxon>
        <taxon>Chloridoideae</taxon>
        <taxon>Eragrostideae</taxon>
        <taxon>Eragrostidinae</taxon>
        <taxon>Eragrostis</taxon>
    </lineage>
</organism>
<dbReference type="Gramene" id="TVU25478">
    <property type="protein sequence ID" value="TVU25478"/>
    <property type="gene ID" value="EJB05_27976"/>
</dbReference>
<keyword evidence="2" id="KW-1185">Reference proteome</keyword>
<gene>
    <name evidence="1" type="ORF">EJB05_27976</name>
</gene>
<accession>A0A5J9UQ49</accession>